<keyword evidence="2" id="KW-1185">Reference proteome</keyword>
<dbReference type="AlphaFoldDB" id="A0A7Z7NBL7"/>
<evidence type="ECO:0000313" key="2">
    <source>
        <dbReference type="Proteomes" id="UP000554965"/>
    </source>
</evidence>
<reference evidence="1 2" key="1">
    <citation type="submission" date="2017-10" db="EMBL/GenBank/DDBJ databases">
        <authorList>
            <consortium name="Urmite Genomes"/>
        </authorList>
    </citation>
    <scope>NUCLEOTIDE SEQUENCE [LARGE SCALE GENOMIC DNA]</scope>
    <source>
        <strain evidence="1 2">FB-527</strain>
    </source>
</reference>
<comment type="caution">
    <text evidence="1">The sequence shown here is derived from an EMBL/GenBank/DDBJ whole genome shotgun (WGS) entry which is preliminary data.</text>
</comment>
<gene>
    <name evidence="1" type="ORF">MSIMFB_04496</name>
</gene>
<evidence type="ECO:0008006" key="3">
    <source>
        <dbReference type="Google" id="ProtNLM"/>
    </source>
</evidence>
<proteinExistence type="predicted"/>
<sequence length="412" mass="44822">MVEQRPYQQALASAHARWIHAEDTAELHRQLLTQLGAAIAAATERGEHDAAARYQQHHTQVSDQTDRVDAAVRTARDRLESARAELIETARGVAGIVTEHHLHARRAQAVRADTETLNAARRHTRALDDQLARAEAAVARSLAQSPTYTYDLGADLDQLQAEVDFLQVASAASPAAMYTPPAAALDGLDDEHRRTVSALTTNIHSVQLLHLHPGANTPATLAALADTAHLHNKPAIALTGTPNADDRAYADTTATIDSYRDDLIAKRHTPPLGSLVIVDDAQTLTPAQLRWLAHSATTTNTKLVLIATGDQQLAHTLLAVLTNDLPNTQHLGTPDPKQRQPRTAIDRAEHHLAATSAPSPDRNRAIQLLRQRNHVLAQLRDIATTAKRLDAIAERDRARGRDQDRGNGLVEL</sequence>
<organism evidence="1 2">
    <name type="scientific">Mycobacterium simulans</name>
    <dbReference type="NCBI Taxonomy" id="627089"/>
    <lineage>
        <taxon>Bacteria</taxon>
        <taxon>Bacillati</taxon>
        <taxon>Actinomycetota</taxon>
        <taxon>Actinomycetes</taxon>
        <taxon>Mycobacteriales</taxon>
        <taxon>Mycobacteriaceae</taxon>
        <taxon>Mycobacterium</taxon>
    </lineage>
</organism>
<evidence type="ECO:0000313" key="1">
    <source>
        <dbReference type="EMBL" id="SOJ57018.1"/>
    </source>
</evidence>
<dbReference type="Proteomes" id="UP000554965">
    <property type="component" value="Unassembled WGS sequence"/>
</dbReference>
<name>A0A7Z7NBL7_9MYCO</name>
<accession>A0A7Z7NBL7</accession>
<dbReference type="EMBL" id="OCTY01000002">
    <property type="protein sequence ID" value="SOJ57018.1"/>
    <property type="molecule type" value="Genomic_DNA"/>
</dbReference>
<protein>
    <recommendedName>
        <fullName evidence="3">Exonuclease V subunit alpha</fullName>
    </recommendedName>
</protein>